<dbReference type="EC" id="1.-.-.-" evidence="2"/>
<proteinExistence type="predicted"/>
<dbReference type="GO" id="GO:0016491">
    <property type="term" value="F:oxidoreductase activity"/>
    <property type="evidence" value="ECO:0007669"/>
    <property type="project" value="UniProtKB-KW"/>
</dbReference>
<dbReference type="EMBL" id="JASJOU010000009">
    <property type="protein sequence ID" value="MDJ1503764.1"/>
    <property type="molecule type" value="Genomic_DNA"/>
</dbReference>
<reference evidence="2" key="1">
    <citation type="submission" date="2023-05" db="EMBL/GenBank/DDBJ databases">
        <authorList>
            <person name="Zhang X."/>
        </authorList>
    </citation>
    <scope>NUCLEOTIDE SEQUENCE</scope>
    <source>
        <strain evidence="2">BD1B2-1</strain>
    </source>
</reference>
<protein>
    <submittedName>
        <fullName evidence="2">Gluconate 2-dehydrogenase subunit 3 family protein</fullName>
        <ecNumber evidence="2">1.-.-.-</ecNumber>
    </submittedName>
</protein>
<feature type="signal peptide" evidence="1">
    <location>
        <begin position="1"/>
        <end position="24"/>
    </location>
</feature>
<dbReference type="InterPro" id="IPR027056">
    <property type="entry name" value="Gluconate_2DH_su3"/>
</dbReference>
<feature type="chain" id="PRO_5042107830" evidence="1">
    <location>
        <begin position="25"/>
        <end position="173"/>
    </location>
</feature>
<organism evidence="2 3">
    <name type="scientific">Xanthocytophaga agilis</name>
    <dbReference type="NCBI Taxonomy" id="3048010"/>
    <lineage>
        <taxon>Bacteria</taxon>
        <taxon>Pseudomonadati</taxon>
        <taxon>Bacteroidota</taxon>
        <taxon>Cytophagia</taxon>
        <taxon>Cytophagales</taxon>
        <taxon>Rhodocytophagaceae</taxon>
        <taxon>Xanthocytophaga</taxon>
    </lineage>
</organism>
<dbReference type="RefSeq" id="WP_314514391.1">
    <property type="nucleotide sequence ID" value="NZ_JASJOU010000009.1"/>
</dbReference>
<keyword evidence="1" id="KW-0732">Signal</keyword>
<comment type="caution">
    <text evidence="2">The sequence shown here is derived from an EMBL/GenBank/DDBJ whole genome shotgun (WGS) entry which is preliminary data.</text>
</comment>
<name>A0AAE3R9A0_9BACT</name>
<evidence type="ECO:0000256" key="1">
    <source>
        <dbReference type="SAM" id="SignalP"/>
    </source>
</evidence>
<accession>A0AAE3R9A0</accession>
<dbReference type="Proteomes" id="UP001232063">
    <property type="component" value="Unassembled WGS sequence"/>
</dbReference>
<evidence type="ECO:0000313" key="2">
    <source>
        <dbReference type="EMBL" id="MDJ1503764.1"/>
    </source>
</evidence>
<dbReference type="AlphaFoldDB" id="A0AAE3R9A0"/>
<sequence length="173" mass="18984">MKRRAALKNVAVAFGGLVSLPAWAENWNERSVSLSSSYFSPKESVLLAEVAETIIPVTDTPGAKELGVHNFIQKIVADCMDKKNQEFFASGLAAVDTAAQKKFTKSFASCDTGQRISVLNEMEASPDQKGFYSMVKGLTIRGYLTSEYVMTNLTHYEMVPGHYYGCVPVSPKK</sequence>
<dbReference type="Pfam" id="PF13618">
    <property type="entry name" value="Gluconate_2-dh3"/>
    <property type="match status" value="1"/>
</dbReference>
<keyword evidence="3" id="KW-1185">Reference proteome</keyword>
<keyword evidence="2" id="KW-0560">Oxidoreductase</keyword>
<evidence type="ECO:0000313" key="3">
    <source>
        <dbReference type="Proteomes" id="UP001232063"/>
    </source>
</evidence>
<gene>
    <name evidence="2" type="ORF">QNI22_24085</name>
</gene>